<name>A0A0D2X3C8_CAPO3</name>
<evidence type="ECO:0000313" key="2">
    <source>
        <dbReference type="EMBL" id="KJE94084.1"/>
    </source>
</evidence>
<proteinExistence type="predicted"/>
<keyword evidence="1" id="KW-0472">Membrane</keyword>
<keyword evidence="1" id="KW-1133">Transmembrane helix</keyword>
<evidence type="ECO:0000313" key="3">
    <source>
        <dbReference type="Proteomes" id="UP000008743"/>
    </source>
</evidence>
<dbReference type="EMBL" id="KE346366">
    <property type="protein sequence ID" value="KJE94084.1"/>
    <property type="molecule type" value="Genomic_DNA"/>
</dbReference>
<dbReference type="AlphaFoldDB" id="A0A0D2X3C8"/>
<feature type="transmembrane region" description="Helical" evidence="1">
    <location>
        <begin position="34"/>
        <end position="52"/>
    </location>
</feature>
<sequence length="76" mass="8142">MGITAVAVGGASGLFVSTMSNLLRHRPATRGFTLHASSLVVGLAFGVVYSNLADSIEERKNVLLEERKARNEAKQQ</sequence>
<dbReference type="RefSeq" id="XP_004347528.1">
    <property type="nucleotide sequence ID" value="XM_004347478.2"/>
</dbReference>
<reference evidence="3" key="1">
    <citation type="submission" date="2011-02" db="EMBL/GenBank/DDBJ databases">
        <title>The Genome Sequence of Capsaspora owczarzaki ATCC 30864.</title>
        <authorList>
            <person name="Russ C."/>
            <person name="Cuomo C."/>
            <person name="Burger G."/>
            <person name="Gray M.W."/>
            <person name="Holland P.W.H."/>
            <person name="King N."/>
            <person name="Lang F.B.F."/>
            <person name="Roger A.J."/>
            <person name="Ruiz-Trillo I."/>
            <person name="Young S.K."/>
            <person name="Zeng Q."/>
            <person name="Gargeya S."/>
            <person name="Alvarado L."/>
            <person name="Berlin A."/>
            <person name="Chapman S.B."/>
            <person name="Chen Z."/>
            <person name="Freedman E."/>
            <person name="Gellesch M."/>
            <person name="Goldberg J."/>
            <person name="Griggs A."/>
            <person name="Gujja S."/>
            <person name="Heilman E."/>
            <person name="Heiman D."/>
            <person name="Howarth C."/>
            <person name="Mehta T."/>
            <person name="Neiman D."/>
            <person name="Pearson M."/>
            <person name="Roberts A."/>
            <person name="Saif S."/>
            <person name="Shea T."/>
            <person name="Shenoy N."/>
            <person name="Sisk P."/>
            <person name="Stolte C."/>
            <person name="Sykes S."/>
            <person name="White J."/>
            <person name="Yandava C."/>
            <person name="Haas B."/>
            <person name="Nusbaum C."/>
            <person name="Birren B."/>
        </authorList>
    </citation>
    <scope>NUCLEOTIDE SEQUENCE</scope>
    <source>
        <strain evidence="3">ATCC 30864</strain>
    </source>
</reference>
<keyword evidence="1" id="KW-0812">Transmembrane</keyword>
<keyword evidence="3" id="KW-1185">Reference proteome</keyword>
<accession>A0A0D2X3C8</accession>
<gene>
    <name evidence="2" type="ORF">CAOG_004777</name>
</gene>
<protein>
    <submittedName>
        <fullName evidence="2">Uncharacterized protein</fullName>
    </submittedName>
</protein>
<evidence type="ECO:0000256" key="1">
    <source>
        <dbReference type="SAM" id="Phobius"/>
    </source>
</evidence>
<dbReference type="InParanoid" id="A0A0D2X3C8"/>
<organism evidence="2 3">
    <name type="scientific">Capsaspora owczarzaki (strain ATCC 30864)</name>
    <dbReference type="NCBI Taxonomy" id="595528"/>
    <lineage>
        <taxon>Eukaryota</taxon>
        <taxon>Filasterea</taxon>
        <taxon>Capsaspora</taxon>
    </lineage>
</organism>
<dbReference type="Proteomes" id="UP000008743">
    <property type="component" value="Unassembled WGS sequence"/>
</dbReference>